<sequence>MTVKLVYETHSTTVDNETGIATGWLPGELSAEGRRESVLLGERRQDVDAIFSSDLLRAVKTVEIAFEGQAIPRFQDWRLRECDYGELNGAPAELLAPRRPKVDVPFPGGQSYRDVLGLTQSFLADIKGPYDGRKVLVVGHGAQRWALQHLLGDGTPLEDLVDAPFAWQPGWEYEL</sequence>
<reference evidence="2 3" key="1">
    <citation type="journal article" date="2015" name="Stand. Genomic Sci.">
        <title>Genomic Encyclopedia of Bacterial and Archaeal Type Strains, Phase III: the genomes of soil and plant-associated and newly described type strains.</title>
        <authorList>
            <person name="Whitman W.B."/>
            <person name="Woyke T."/>
            <person name="Klenk H.P."/>
            <person name="Zhou Y."/>
            <person name="Lilburn T.G."/>
            <person name="Beck B.J."/>
            <person name="De Vos P."/>
            <person name="Vandamme P."/>
            <person name="Eisen J.A."/>
            <person name="Garrity G."/>
            <person name="Hugenholtz P."/>
            <person name="Kyrpides N.C."/>
        </authorList>
    </citation>
    <scope>NUCLEOTIDE SEQUENCE [LARGE SCALE GENOMIC DNA]</scope>
    <source>
        <strain evidence="2 3">VKM Ac-2538</strain>
    </source>
</reference>
<dbReference type="InterPro" id="IPR013078">
    <property type="entry name" value="His_Pase_superF_clade-1"/>
</dbReference>
<protein>
    <submittedName>
        <fullName evidence="2">Alpha-ribazole phosphatase/probable phosphoglycerate mutase</fullName>
    </submittedName>
</protein>
<dbReference type="InterPro" id="IPR051695">
    <property type="entry name" value="Phosphoglycerate_Mutase"/>
</dbReference>
<evidence type="ECO:0000313" key="3">
    <source>
        <dbReference type="Proteomes" id="UP000295818"/>
    </source>
</evidence>
<dbReference type="EMBL" id="SLWM01000003">
    <property type="protein sequence ID" value="TCO27943.1"/>
    <property type="molecule type" value="Genomic_DNA"/>
</dbReference>
<dbReference type="SUPFAM" id="SSF53254">
    <property type="entry name" value="Phosphoglycerate mutase-like"/>
    <property type="match status" value="1"/>
</dbReference>
<dbReference type="Pfam" id="PF00300">
    <property type="entry name" value="His_Phos_1"/>
    <property type="match status" value="1"/>
</dbReference>
<dbReference type="PANTHER" id="PTHR46517:SF1">
    <property type="entry name" value="FRUCTOSE-2,6-BISPHOSPHATASE TIGAR"/>
    <property type="match status" value="1"/>
</dbReference>
<gene>
    <name evidence="2" type="ORF">EV644_103647</name>
</gene>
<dbReference type="SMART" id="SM00855">
    <property type="entry name" value="PGAM"/>
    <property type="match status" value="1"/>
</dbReference>
<proteinExistence type="predicted"/>
<dbReference type="RefSeq" id="WP_132191616.1">
    <property type="nucleotide sequence ID" value="NZ_SLWM01000003.1"/>
</dbReference>
<evidence type="ECO:0000313" key="2">
    <source>
        <dbReference type="EMBL" id="TCO27943.1"/>
    </source>
</evidence>
<accession>A0ABY2BRI0</accession>
<organism evidence="2 3">
    <name type="scientific">Kribbella orskensis</name>
    <dbReference type="NCBI Taxonomy" id="2512216"/>
    <lineage>
        <taxon>Bacteria</taxon>
        <taxon>Bacillati</taxon>
        <taxon>Actinomycetota</taxon>
        <taxon>Actinomycetes</taxon>
        <taxon>Propionibacteriales</taxon>
        <taxon>Kribbellaceae</taxon>
        <taxon>Kribbella</taxon>
    </lineage>
</organism>
<dbReference type="PANTHER" id="PTHR46517">
    <property type="entry name" value="FRUCTOSE-2,6-BISPHOSPHATASE TIGAR"/>
    <property type="match status" value="1"/>
</dbReference>
<keyword evidence="1" id="KW-0378">Hydrolase</keyword>
<dbReference type="Proteomes" id="UP000295818">
    <property type="component" value="Unassembled WGS sequence"/>
</dbReference>
<keyword evidence="3" id="KW-1185">Reference proteome</keyword>
<name>A0ABY2BRI0_9ACTN</name>
<dbReference type="CDD" id="cd07067">
    <property type="entry name" value="HP_PGM_like"/>
    <property type="match status" value="1"/>
</dbReference>
<dbReference type="InterPro" id="IPR029033">
    <property type="entry name" value="His_PPase_superfam"/>
</dbReference>
<evidence type="ECO:0000256" key="1">
    <source>
        <dbReference type="ARBA" id="ARBA00022801"/>
    </source>
</evidence>
<comment type="caution">
    <text evidence="2">The sequence shown here is derived from an EMBL/GenBank/DDBJ whole genome shotgun (WGS) entry which is preliminary data.</text>
</comment>
<dbReference type="Gene3D" id="3.40.50.1240">
    <property type="entry name" value="Phosphoglycerate mutase-like"/>
    <property type="match status" value="1"/>
</dbReference>